<dbReference type="EMBL" id="JSWE01000120">
    <property type="protein sequence ID" value="KIE05152.1"/>
    <property type="molecule type" value="Genomic_DNA"/>
</dbReference>
<dbReference type="AlphaFoldDB" id="A0A0C1QEZ8"/>
<name>A0A0C1QEZ8_9RICK</name>
<accession>A0A0C1QEZ8</accession>
<evidence type="ECO:0000313" key="3">
    <source>
        <dbReference type="Proteomes" id="UP000031258"/>
    </source>
</evidence>
<reference evidence="1 3" key="1">
    <citation type="submission" date="2014-11" db="EMBL/GenBank/DDBJ databases">
        <title>A Rickettsiales Symbiont of Amoebae With Ancient Features.</title>
        <authorList>
            <person name="Schulz F."/>
            <person name="Martijn J."/>
            <person name="Wascher F."/>
            <person name="Kostanjsek R."/>
            <person name="Ettema T.J."/>
            <person name="Horn M."/>
        </authorList>
    </citation>
    <scope>NUCLEOTIDE SEQUENCE [LARGE SCALE GENOMIC DNA]</scope>
    <source>
        <strain evidence="1 3">UWC36</strain>
    </source>
</reference>
<evidence type="ECO:0000313" key="2">
    <source>
        <dbReference type="EMBL" id="KIE05152.1"/>
    </source>
</evidence>
<dbReference type="Proteomes" id="UP000031258">
    <property type="component" value="Unassembled WGS sequence"/>
</dbReference>
<gene>
    <name evidence="2" type="ORF">NF27_EU00020</name>
    <name evidence="1" type="ORF">NF27_JM00010</name>
</gene>
<dbReference type="EMBL" id="JSWE01000229">
    <property type="protein sequence ID" value="KIE04104.1"/>
    <property type="molecule type" value="Genomic_DNA"/>
</dbReference>
<sequence>MICSQPSGDKFLKNTIEKYTNQYPDGYTFDSPLYNRVKERAMEQRVVNM</sequence>
<protein>
    <submittedName>
        <fullName evidence="1">Uncharacterized protein</fullName>
    </submittedName>
</protein>
<proteinExistence type="predicted"/>
<evidence type="ECO:0000313" key="1">
    <source>
        <dbReference type="EMBL" id="KIE04104.1"/>
    </source>
</evidence>
<organism evidence="1 3">
    <name type="scientific">Candidatus Jidaibacter acanthamoebae</name>
    <dbReference type="NCBI Taxonomy" id="86105"/>
    <lineage>
        <taxon>Bacteria</taxon>
        <taxon>Pseudomonadati</taxon>
        <taxon>Pseudomonadota</taxon>
        <taxon>Alphaproteobacteria</taxon>
        <taxon>Rickettsiales</taxon>
        <taxon>Candidatus Midichloriaceae</taxon>
        <taxon>Candidatus Jidaibacter</taxon>
    </lineage>
</organism>
<comment type="caution">
    <text evidence="1">The sequence shown here is derived from an EMBL/GenBank/DDBJ whole genome shotgun (WGS) entry which is preliminary data.</text>
</comment>
<keyword evidence="3" id="KW-1185">Reference proteome</keyword>